<feature type="domain" description="Luciferase-like" evidence="2">
    <location>
        <begin position="19"/>
        <end position="245"/>
    </location>
</feature>
<gene>
    <name evidence="3" type="ORF">SAMN05444392_10567</name>
</gene>
<dbReference type="RefSeq" id="WP_073154690.1">
    <property type="nucleotide sequence ID" value="NZ_FQVL01000005.1"/>
</dbReference>
<protein>
    <submittedName>
        <fullName evidence="3">Luciferase family oxidoreductase, group 1</fullName>
    </submittedName>
</protein>
<dbReference type="SUPFAM" id="SSF51679">
    <property type="entry name" value="Bacterial luciferase-like"/>
    <property type="match status" value="1"/>
</dbReference>
<dbReference type="InterPro" id="IPR019949">
    <property type="entry name" value="CmoO-like"/>
</dbReference>
<dbReference type="FunFam" id="3.20.20.30:FF:000002">
    <property type="entry name" value="LLM class flavin-dependent oxidoreductase"/>
    <property type="match status" value="1"/>
</dbReference>
<dbReference type="GO" id="GO:0016705">
    <property type="term" value="F:oxidoreductase activity, acting on paired donors, with incorporation or reduction of molecular oxygen"/>
    <property type="evidence" value="ECO:0007669"/>
    <property type="project" value="InterPro"/>
</dbReference>
<evidence type="ECO:0000313" key="3">
    <source>
        <dbReference type="EMBL" id="SHE94426.1"/>
    </source>
</evidence>
<dbReference type="STRING" id="112248.SAMN05444392_10567"/>
<dbReference type="NCBIfam" id="TIGR03558">
    <property type="entry name" value="oxido_grp_1"/>
    <property type="match status" value="1"/>
</dbReference>
<proteinExistence type="predicted"/>
<dbReference type="OrthoDB" id="9780518at2"/>
<dbReference type="InterPro" id="IPR011251">
    <property type="entry name" value="Luciferase-like_dom"/>
</dbReference>
<evidence type="ECO:0000256" key="1">
    <source>
        <dbReference type="ARBA" id="ARBA00007789"/>
    </source>
</evidence>
<dbReference type="InterPro" id="IPR036661">
    <property type="entry name" value="Luciferase-like_sf"/>
</dbReference>
<dbReference type="Gene3D" id="3.20.20.30">
    <property type="entry name" value="Luciferase-like domain"/>
    <property type="match status" value="1"/>
</dbReference>
<sequence length="336" mass="37973">MTRQLRGIPLSVLDLVNVLEGEGAQEAFQHMVKLAQYTEQLGYHRYWLTEHHNNPRVVSSATPILIKHVLEHTDSMRVGSGGVMLPNHSPLTVAEQFGTLATLYPNRIDLGLGRAPGTDRATAIALRRTVEERAETFADDLMELQQYLQPLEKQSSVRAYPGVGTEIPIYVLGSSLWSAHLAAELGLPYAFAAHFAPTYLTQAMQTYRSEFRPSKFLSSPYAMVCVNVVAAESDEEARFLFTTTEQLFLQIIQGREGLTPRPVTSVEDQWTAFEKQSVKSMAYYTIKGSPRTVQSQLKYLASEVEFDELIAVSHIYDQQARRQSYRLFYETVRQMD</sequence>
<evidence type="ECO:0000259" key="2">
    <source>
        <dbReference type="Pfam" id="PF00296"/>
    </source>
</evidence>
<dbReference type="EMBL" id="FQVL01000005">
    <property type="protein sequence ID" value="SHE94426.1"/>
    <property type="molecule type" value="Genomic_DNA"/>
</dbReference>
<accession>A0A1M4XLY6</accession>
<organism evidence="3 4">
    <name type="scientific">Seinonella peptonophila</name>
    <dbReference type="NCBI Taxonomy" id="112248"/>
    <lineage>
        <taxon>Bacteria</taxon>
        <taxon>Bacillati</taxon>
        <taxon>Bacillota</taxon>
        <taxon>Bacilli</taxon>
        <taxon>Bacillales</taxon>
        <taxon>Thermoactinomycetaceae</taxon>
        <taxon>Seinonella</taxon>
    </lineage>
</organism>
<dbReference type="PANTHER" id="PTHR30137:SF6">
    <property type="entry name" value="LUCIFERASE-LIKE MONOOXYGENASE"/>
    <property type="match status" value="1"/>
</dbReference>
<dbReference type="AlphaFoldDB" id="A0A1M4XLY6"/>
<dbReference type="GO" id="GO:0005829">
    <property type="term" value="C:cytosol"/>
    <property type="evidence" value="ECO:0007669"/>
    <property type="project" value="TreeGrafter"/>
</dbReference>
<dbReference type="PANTHER" id="PTHR30137">
    <property type="entry name" value="LUCIFERASE-LIKE MONOOXYGENASE"/>
    <property type="match status" value="1"/>
</dbReference>
<keyword evidence="4" id="KW-1185">Reference proteome</keyword>
<dbReference type="InterPro" id="IPR050766">
    <property type="entry name" value="Bact_Lucif_Oxidored"/>
</dbReference>
<evidence type="ECO:0000313" key="4">
    <source>
        <dbReference type="Proteomes" id="UP000184476"/>
    </source>
</evidence>
<dbReference type="Proteomes" id="UP000184476">
    <property type="component" value="Unassembled WGS sequence"/>
</dbReference>
<reference evidence="3 4" key="1">
    <citation type="submission" date="2016-11" db="EMBL/GenBank/DDBJ databases">
        <authorList>
            <person name="Jaros S."/>
            <person name="Januszkiewicz K."/>
            <person name="Wedrychowicz H."/>
        </authorList>
    </citation>
    <scope>NUCLEOTIDE SEQUENCE [LARGE SCALE GENOMIC DNA]</scope>
    <source>
        <strain evidence="3 4">DSM 44666</strain>
    </source>
</reference>
<dbReference type="Pfam" id="PF00296">
    <property type="entry name" value="Bac_luciferase"/>
    <property type="match status" value="1"/>
</dbReference>
<comment type="similarity">
    <text evidence="1">To bacterial alkanal monooxygenase alpha and beta chains.</text>
</comment>
<name>A0A1M4XLY6_9BACL</name>